<reference evidence="1 2" key="1">
    <citation type="submission" date="2017-03" db="EMBL/GenBank/DDBJ databases">
        <title>Draft Genome sequence of Marispirochaeta sp. strain JC444.</title>
        <authorList>
            <person name="Shivani Y."/>
            <person name="Subhash Y."/>
            <person name="Sasikala C."/>
            <person name="Ramana C."/>
        </authorList>
    </citation>
    <scope>NUCLEOTIDE SEQUENCE [LARGE SCALE GENOMIC DNA]</scope>
    <source>
        <strain evidence="1 2">JC444</strain>
    </source>
</reference>
<dbReference type="RefSeq" id="WP_083053117.1">
    <property type="nucleotide sequence ID" value="NZ_MWQY01000067.1"/>
</dbReference>
<name>A0A1Y1RSP1_9SPIO</name>
<accession>A0A1Y1RSP1</accession>
<gene>
    <name evidence="1" type="ORF">B4O97_19140</name>
</gene>
<keyword evidence="2" id="KW-1185">Reference proteome</keyword>
<proteinExistence type="predicted"/>
<evidence type="ECO:0000313" key="2">
    <source>
        <dbReference type="Proteomes" id="UP000192343"/>
    </source>
</evidence>
<dbReference type="Proteomes" id="UP000192343">
    <property type="component" value="Unassembled WGS sequence"/>
</dbReference>
<dbReference type="OrthoDB" id="332164at2"/>
<organism evidence="1 2">
    <name type="scientific">Marispirochaeta aestuarii</name>
    <dbReference type="NCBI Taxonomy" id="1963862"/>
    <lineage>
        <taxon>Bacteria</taxon>
        <taxon>Pseudomonadati</taxon>
        <taxon>Spirochaetota</taxon>
        <taxon>Spirochaetia</taxon>
        <taxon>Spirochaetales</taxon>
        <taxon>Spirochaetaceae</taxon>
        <taxon>Marispirochaeta</taxon>
    </lineage>
</organism>
<dbReference type="AlphaFoldDB" id="A0A1Y1RSP1"/>
<protein>
    <submittedName>
        <fullName evidence="1">CopG family transcriptional regulator</fullName>
    </submittedName>
</protein>
<sequence length="81" mass="9474">MKTRYTNAPEDIREAISSAKEIEDFLPSPEKLVPKEETKKITIILSKKSIDFFKQASEESHVPYQQLIRKVLDTYSEHYSK</sequence>
<comment type="caution">
    <text evidence="1">The sequence shown here is derived from an EMBL/GenBank/DDBJ whole genome shotgun (WGS) entry which is preliminary data.</text>
</comment>
<evidence type="ECO:0000313" key="1">
    <source>
        <dbReference type="EMBL" id="ORC26781.1"/>
    </source>
</evidence>
<dbReference type="EMBL" id="MWQY01000067">
    <property type="protein sequence ID" value="ORC26781.1"/>
    <property type="molecule type" value="Genomic_DNA"/>
</dbReference>